<accession>A0A0F9LEH6</accession>
<protein>
    <recommendedName>
        <fullName evidence="2">Right handed beta helix domain-containing protein</fullName>
    </recommendedName>
</protein>
<sequence>MFRLVITFIILLLAFPAYAIDFHVRPSSDCANDGDGTAYACAGAPAGVGAWNDLNSVIWGGAGVVGGDTLYVSGMHLGTWTGAGANIATKNVLTISGGSSEETRVIIRGDYESNNPDARGHIWSYYIDTDGSWSDEGGGVWSWTINASIKKYYVFEDIASSTSFTELTYQTSLVDCENNGSSYYSATYGRDSTIYVHTSDDADPSGRIAFSTYGYVFIFPETNYITFKNINLYGMAFLGTSKTNAHHIRFDGIKSFYAAAAKFLNPTDGNDYWELLNSEVGHTPNGFYTSSESTDGSAPSYFIVRKNYFHNIGNQESTDNGDAHAIGVQGGTGGRIEENYIKDSGSGIIIYATLNQPMTDHIIAFNKIEAMDDSLLATGWGIAPFGDNLIYNDLSGIEIYGNIIIDTTACIRPLLVDENGITTNILNNTCVESDDGLYTSRSGAFMKVISGDSDIENLTPLTDVLVGVTTNQGARVISLNITGSAPSAVAEFTYLPLHSVTFNSGGMVEVLVGDVLTGDPSTETMVVRGIKVTSGTWGGGDAAGFIWTNAHITGSENFDQNGGQANIITVIGGQGDSVMTQGENVLLTTSGEALSGVTTIINFAGPMVKYRNNIVDHSGIPTSVIAYNTSGITPYAKLDSQYNVFYPDGSYYWKNGYYTFAQWQGFSATGFDYDSANSRYDVDPSLNLDGTPDGTVTLVGEDQGDYLLLACEAEFKTGAAPGYFPLLNPDRWGWPIGFCINVPLSTTSGL</sequence>
<dbReference type="EMBL" id="LAZR01006472">
    <property type="protein sequence ID" value="KKM91883.1"/>
    <property type="molecule type" value="Genomic_DNA"/>
</dbReference>
<comment type="caution">
    <text evidence="1">The sequence shown here is derived from an EMBL/GenBank/DDBJ whole genome shotgun (WGS) entry which is preliminary data.</text>
</comment>
<organism evidence="1">
    <name type="scientific">marine sediment metagenome</name>
    <dbReference type="NCBI Taxonomy" id="412755"/>
    <lineage>
        <taxon>unclassified sequences</taxon>
        <taxon>metagenomes</taxon>
        <taxon>ecological metagenomes</taxon>
    </lineage>
</organism>
<gene>
    <name evidence="1" type="ORF">LCGC14_1223960</name>
</gene>
<reference evidence="1" key="1">
    <citation type="journal article" date="2015" name="Nature">
        <title>Complex archaea that bridge the gap between prokaryotes and eukaryotes.</title>
        <authorList>
            <person name="Spang A."/>
            <person name="Saw J.H."/>
            <person name="Jorgensen S.L."/>
            <person name="Zaremba-Niedzwiedzka K."/>
            <person name="Martijn J."/>
            <person name="Lind A.E."/>
            <person name="van Eijk R."/>
            <person name="Schleper C."/>
            <person name="Guy L."/>
            <person name="Ettema T.J."/>
        </authorList>
    </citation>
    <scope>NUCLEOTIDE SEQUENCE</scope>
</reference>
<evidence type="ECO:0008006" key="2">
    <source>
        <dbReference type="Google" id="ProtNLM"/>
    </source>
</evidence>
<evidence type="ECO:0000313" key="1">
    <source>
        <dbReference type="EMBL" id="KKM91883.1"/>
    </source>
</evidence>
<name>A0A0F9LEH6_9ZZZZ</name>
<proteinExistence type="predicted"/>
<dbReference type="AlphaFoldDB" id="A0A0F9LEH6"/>